<feature type="domain" description="Serine aminopeptidase S33" evidence="1">
    <location>
        <begin position="27"/>
        <end position="259"/>
    </location>
</feature>
<sequence>MVYEELLLTANDGIELFAREWRAAEGAPRAAVCLVHGMGEHGGRYEEVASVLTAVGFVLFNYDQRGHGRSPGKRGHCDSIAQLTGDAAALINLAKQRCPGLPVFLYGHSMGGNVALSCALRLQPEITGLILTSPWLRLAFLPPAYKLWIGEKMARLWPAFSLSTGLNSANLYHDAELTMPVDPLAHNRISAGMFYALKEEGEWALANCDRLKVPLLLLHGTADNITSMPASKELADKLDKACTFYAWEDGFHELHNDRDKERMLYTVVDWIEGILKGRGIQDIEEIIRP</sequence>
<proteinExistence type="predicted"/>
<dbReference type="Pfam" id="PF12146">
    <property type="entry name" value="Hydrolase_4"/>
    <property type="match status" value="1"/>
</dbReference>
<organism evidence="2 3">
    <name type="scientific">Paenibacillus abyssi</name>
    <dbReference type="NCBI Taxonomy" id="1340531"/>
    <lineage>
        <taxon>Bacteria</taxon>
        <taxon>Bacillati</taxon>
        <taxon>Bacillota</taxon>
        <taxon>Bacilli</taxon>
        <taxon>Bacillales</taxon>
        <taxon>Paenibacillaceae</taxon>
        <taxon>Paenibacillus</taxon>
    </lineage>
</organism>
<dbReference type="EMBL" id="BMGR01000020">
    <property type="protein sequence ID" value="GGG24330.1"/>
    <property type="molecule type" value="Genomic_DNA"/>
</dbReference>
<dbReference type="Proteomes" id="UP000644756">
    <property type="component" value="Unassembled WGS sequence"/>
</dbReference>
<reference evidence="2" key="2">
    <citation type="submission" date="2020-09" db="EMBL/GenBank/DDBJ databases">
        <authorList>
            <person name="Sun Q."/>
            <person name="Zhou Y."/>
        </authorList>
    </citation>
    <scope>NUCLEOTIDE SEQUENCE</scope>
    <source>
        <strain evidence="2">CGMCC 1.12987</strain>
    </source>
</reference>
<accession>A0A917G5W3</accession>
<comment type="caution">
    <text evidence="2">The sequence shown here is derived from an EMBL/GenBank/DDBJ whole genome shotgun (WGS) entry which is preliminary data.</text>
</comment>
<dbReference type="SUPFAM" id="SSF53474">
    <property type="entry name" value="alpha/beta-Hydrolases"/>
    <property type="match status" value="1"/>
</dbReference>
<dbReference type="Gene3D" id="3.40.50.1820">
    <property type="entry name" value="alpha/beta hydrolase"/>
    <property type="match status" value="1"/>
</dbReference>
<evidence type="ECO:0000313" key="2">
    <source>
        <dbReference type="EMBL" id="GGG24330.1"/>
    </source>
</evidence>
<dbReference type="RefSeq" id="WP_188533433.1">
    <property type="nucleotide sequence ID" value="NZ_BMGR01000020.1"/>
</dbReference>
<gene>
    <name evidence="2" type="ORF">GCM10010916_46060</name>
</gene>
<dbReference type="InterPro" id="IPR022742">
    <property type="entry name" value="Hydrolase_4"/>
</dbReference>
<evidence type="ECO:0000259" key="1">
    <source>
        <dbReference type="Pfam" id="PF12146"/>
    </source>
</evidence>
<dbReference type="PANTHER" id="PTHR11614">
    <property type="entry name" value="PHOSPHOLIPASE-RELATED"/>
    <property type="match status" value="1"/>
</dbReference>
<dbReference type="InterPro" id="IPR051044">
    <property type="entry name" value="MAG_DAG_Lipase"/>
</dbReference>
<reference evidence="2" key="1">
    <citation type="journal article" date="2014" name="Int. J. Syst. Evol. Microbiol.">
        <title>Complete genome sequence of Corynebacterium casei LMG S-19264T (=DSM 44701T), isolated from a smear-ripened cheese.</title>
        <authorList>
            <consortium name="US DOE Joint Genome Institute (JGI-PGF)"/>
            <person name="Walter F."/>
            <person name="Albersmeier A."/>
            <person name="Kalinowski J."/>
            <person name="Ruckert C."/>
        </authorList>
    </citation>
    <scope>NUCLEOTIDE SEQUENCE</scope>
    <source>
        <strain evidence="2">CGMCC 1.12987</strain>
    </source>
</reference>
<dbReference type="InterPro" id="IPR029058">
    <property type="entry name" value="AB_hydrolase_fold"/>
</dbReference>
<keyword evidence="3" id="KW-1185">Reference proteome</keyword>
<dbReference type="AlphaFoldDB" id="A0A917G5W3"/>
<evidence type="ECO:0000313" key="3">
    <source>
        <dbReference type="Proteomes" id="UP000644756"/>
    </source>
</evidence>
<name>A0A917G5W3_9BACL</name>
<protein>
    <submittedName>
        <fullName evidence="2">Lysophospholipase</fullName>
    </submittedName>
</protein>